<dbReference type="eggNOG" id="ENOG502Z8AJ">
    <property type="taxonomic scope" value="Bacteria"/>
</dbReference>
<sequence length="213" mass="24983">MVLGALHCDAQKAEQLTRKVKSLRHQHNYKPELKWSKLNKLQWPLYKDIIDLIIDDCEVNFKATVVLNKQSLDHDQYNAGSHSDFYYKMFYYTLRDFLKVNNEYRIYLDYMDTLGGEKTKKLCEVLQNRTHWELSANATIVQSDEVQLIQICDLLIGAVAYQNRNDITKSSDIKNKFVSYIEEKLNSSLVDATPPWENQFNIFRFIPRGSAKC</sequence>
<dbReference type="AlphaFoldDB" id="E8M105"/>
<dbReference type="InterPro" id="IPR024524">
    <property type="entry name" value="DUF3800"/>
</dbReference>
<name>E8M105_PHOS4</name>
<protein>
    <submittedName>
        <fullName evidence="1">Putative RlfA protein, possibly associated with lytic replication</fullName>
    </submittedName>
</protein>
<dbReference type="EMBL" id="AEVT01000002">
    <property type="protein sequence ID" value="EGA72391.1"/>
    <property type="molecule type" value="Genomic_DNA"/>
</dbReference>
<dbReference type="Pfam" id="PF12686">
    <property type="entry name" value="DUF3800"/>
    <property type="match status" value="1"/>
</dbReference>
<organism evidence="1 2">
    <name type="scientific">Vibrio sinaloensis DSM 21326</name>
    <dbReference type="NCBI Taxonomy" id="945550"/>
    <lineage>
        <taxon>Bacteria</taxon>
        <taxon>Pseudomonadati</taxon>
        <taxon>Pseudomonadota</taxon>
        <taxon>Gammaproteobacteria</taxon>
        <taxon>Vibrionales</taxon>
        <taxon>Vibrionaceae</taxon>
        <taxon>Vibrio</taxon>
        <taxon>Vibrio oreintalis group</taxon>
    </lineage>
</organism>
<gene>
    <name evidence="1" type="ORF">VISI1226_20655</name>
</gene>
<evidence type="ECO:0000313" key="2">
    <source>
        <dbReference type="Proteomes" id="UP000006228"/>
    </source>
</evidence>
<accession>E8M105</accession>
<dbReference type="Proteomes" id="UP000006228">
    <property type="component" value="Unassembled WGS sequence"/>
</dbReference>
<comment type="caution">
    <text evidence="1">The sequence shown here is derived from an EMBL/GenBank/DDBJ whole genome shotgun (WGS) entry which is preliminary data.</text>
</comment>
<evidence type="ECO:0000313" key="1">
    <source>
        <dbReference type="EMBL" id="EGA72391.1"/>
    </source>
</evidence>
<proteinExistence type="predicted"/>
<reference evidence="1 2" key="1">
    <citation type="journal article" date="2012" name="Int. J. Syst. Evol. Microbiol.">
        <title>Vibrio caribbeanicus sp. nov., isolated from the marine sponge Scleritoderma cyanea.</title>
        <authorList>
            <person name="Hoffmann M."/>
            <person name="Monday S.R."/>
            <person name="Allard M.W."/>
            <person name="Strain E.A."/>
            <person name="Whittaker P."/>
            <person name="Naum M."/>
            <person name="McCarthy P.J."/>
            <person name="Lopez J.V."/>
            <person name="Fischer M."/>
            <person name="Brown E.W."/>
        </authorList>
    </citation>
    <scope>NUCLEOTIDE SEQUENCE [LARGE SCALE GENOMIC DNA]</scope>
    <source>
        <strain evidence="2">DSMZ 21326</strain>
    </source>
</reference>